<evidence type="ECO:0000313" key="2">
    <source>
        <dbReference type="Proteomes" id="UP001327219"/>
    </source>
</evidence>
<evidence type="ECO:0000313" key="1">
    <source>
        <dbReference type="EMBL" id="WPX96290.1"/>
    </source>
</evidence>
<gene>
    <name evidence="1" type="ORF">Bandiella_00399</name>
</gene>
<organism evidence="1 2">
    <name type="scientific">Candidatus Bandiella euplotis</name>
    <dbReference type="NCBI Taxonomy" id="1664265"/>
    <lineage>
        <taxon>Bacteria</taxon>
        <taxon>Pseudomonadati</taxon>
        <taxon>Pseudomonadota</taxon>
        <taxon>Alphaproteobacteria</taxon>
        <taxon>Rickettsiales</taxon>
        <taxon>Candidatus Midichloriaceae</taxon>
        <taxon>Candidatus Bandiella</taxon>
    </lineage>
</organism>
<sequence length="42" mass="5033">MSKLTSKERFDKLNHKVSDRDRLMVNKNRVLAKDRYKIALLT</sequence>
<protein>
    <submittedName>
        <fullName evidence="1">Uncharacterized protein</fullName>
    </submittedName>
</protein>
<dbReference type="EMBL" id="CP110820">
    <property type="protein sequence ID" value="WPX96290.1"/>
    <property type="molecule type" value="Genomic_DNA"/>
</dbReference>
<accession>A0ABZ0UQJ1</accession>
<keyword evidence="2" id="KW-1185">Reference proteome</keyword>
<dbReference type="Proteomes" id="UP001327219">
    <property type="component" value="Chromosome"/>
</dbReference>
<proteinExistence type="predicted"/>
<reference evidence="1 2" key="1">
    <citation type="submission" date="2022-11" db="EMBL/GenBank/DDBJ databases">
        <title>Host association and intracellularity evolved multiple times independently in the Rickettsiales.</title>
        <authorList>
            <person name="Castelli M."/>
            <person name="Nardi T."/>
            <person name="Gammuto L."/>
            <person name="Bellinzona G."/>
            <person name="Sabaneyeva E."/>
            <person name="Potekhin A."/>
            <person name="Serra V."/>
            <person name="Petroni G."/>
            <person name="Sassera D."/>
        </authorList>
    </citation>
    <scope>NUCLEOTIDE SEQUENCE [LARGE SCALE GENOMIC DNA]</scope>
    <source>
        <strain evidence="1 2">NDG2</strain>
    </source>
</reference>
<name>A0ABZ0UQJ1_9RICK</name>